<dbReference type="AlphaFoldDB" id="A0A3P7MIP1"/>
<dbReference type="GO" id="GO:0030424">
    <property type="term" value="C:axon"/>
    <property type="evidence" value="ECO:0007669"/>
    <property type="project" value="TreeGrafter"/>
</dbReference>
<dbReference type="PANTHER" id="PTHR45080:SF31">
    <property type="entry name" value="MYOTILIN"/>
    <property type="match status" value="1"/>
</dbReference>
<dbReference type="InterPro" id="IPR036179">
    <property type="entry name" value="Ig-like_dom_sf"/>
</dbReference>
<dbReference type="Gene3D" id="2.60.40.10">
    <property type="entry name" value="Immunoglobulins"/>
    <property type="match status" value="3"/>
</dbReference>
<dbReference type="GO" id="GO:0007156">
    <property type="term" value="P:homophilic cell adhesion via plasma membrane adhesion molecules"/>
    <property type="evidence" value="ECO:0007669"/>
    <property type="project" value="TreeGrafter"/>
</dbReference>
<dbReference type="Pfam" id="PF07679">
    <property type="entry name" value="I-set"/>
    <property type="match status" value="2"/>
</dbReference>
<dbReference type="InterPro" id="IPR003598">
    <property type="entry name" value="Ig_sub2"/>
</dbReference>
<proteinExistence type="predicted"/>
<dbReference type="FunFam" id="2.60.40.10:FF:000107">
    <property type="entry name" value="Myosin, light chain kinase a"/>
    <property type="match status" value="1"/>
</dbReference>
<gene>
    <name evidence="4" type="ORF">DILT_LOCUS14026</name>
</gene>
<evidence type="ECO:0000313" key="4">
    <source>
        <dbReference type="EMBL" id="VDN22318.1"/>
    </source>
</evidence>
<accession>A0A3P7MIP1</accession>
<reference evidence="4 5" key="1">
    <citation type="submission" date="2018-11" db="EMBL/GenBank/DDBJ databases">
        <authorList>
            <consortium name="Pathogen Informatics"/>
        </authorList>
    </citation>
    <scope>NUCLEOTIDE SEQUENCE [LARGE SCALE GENOMIC DNA]</scope>
</reference>
<dbReference type="InterPro" id="IPR003599">
    <property type="entry name" value="Ig_sub"/>
</dbReference>
<dbReference type="CDD" id="cd00096">
    <property type="entry name" value="Ig"/>
    <property type="match status" value="2"/>
</dbReference>
<dbReference type="SMART" id="SM00408">
    <property type="entry name" value="IGc2"/>
    <property type="match status" value="1"/>
</dbReference>
<dbReference type="EMBL" id="UYRU01072482">
    <property type="protein sequence ID" value="VDN22318.1"/>
    <property type="molecule type" value="Genomic_DNA"/>
</dbReference>
<name>A0A3P7MIP1_DIBLA</name>
<feature type="domain" description="Ig-like" evidence="3">
    <location>
        <begin position="78"/>
        <end position="171"/>
    </location>
</feature>
<dbReference type="GO" id="GO:0008046">
    <property type="term" value="F:axon guidance receptor activity"/>
    <property type="evidence" value="ECO:0007669"/>
    <property type="project" value="TreeGrafter"/>
</dbReference>
<keyword evidence="1" id="KW-0393">Immunoglobulin domain</keyword>
<dbReference type="SUPFAM" id="SSF48726">
    <property type="entry name" value="Immunoglobulin"/>
    <property type="match status" value="3"/>
</dbReference>
<feature type="region of interest" description="Disordered" evidence="2">
    <location>
        <begin position="172"/>
        <end position="209"/>
    </location>
</feature>
<dbReference type="SMART" id="SM00409">
    <property type="entry name" value="IG"/>
    <property type="match status" value="2"/>
</dbReference>
<dbReference type="OrthoDB" id="6277952at2759"/>
<protein>
    <recommendedName>
        <fullName evidence="3">Ig-like domain-containing protein</fullName>
    </recommendedName>
</protein>
<evidence type="ECO:0000259" key="3">
    <source>
        <dbReference type="PROSITE" id="PS50835"/>
    </source>
</evidence>
<dbReference type="InterPro" id="IPR013783">
    <property type="entry name" value="Ig-like_fold"/>
</dbReference>
<dbReference type="InterPro" id="IPR013098">
    <property type="entry name" value="Ig_I-set"/>
</dbReference>
<sequence length="380" mass="42051">MATPQASIIWEKDGVPLVTDTAASPYRTKNLNGNLELRINNCSTAELGKYTVVAYNSAGETRSSCVLSGKTETVFRVPRIVKQLNDQYLTSGQRAVFEVEASGNPMPEFKWEKDGFELRQDVKPTVIMSTTAEGRATLTIPVVEASHAGLYSCIAHNRIGRDRTSSFVYVDGGSGSGSLSRRKETRTSATAAEQSRPPPRPASAKESLVAASTGEGGAFEVITDLPKMVEVNEGEELRLACIVLEWKFGSGDAESRMKLTALLDDTFSATWSKGGRTLAFDGRRRITRNLQGEFCLTIDQTMSNDAGRYTLTIQPSVAASEEPLVLHTRVDVKPKARTKISFTERRESYDNYRSTRSWSRQEGKYQRRYSSRESSFTSYN</sequence>
<evidence type="ECO:0000313" key="5">
    <source>
        <dbReference type="Proteomes" id="UP000281553"/>
    </source>
</evidence>
<keyword evidence="5" id="KW-1185">Reference proteome</keyword>
<dbReference type="PROSITE" id="PS50835">
    <property type="entry name" value="IG_LIKE"/>
    <property type="match status" value="2"/>
</dbReference>
<evidence type="ECO:0000256" key="2">
    <source>
        <dbReference type="SAM" id="MobiDB-lite"/>
    </source>
</evidence>
<dbReference type="GO" id="GO:0050808">
    <property type="term" value="P:synapse organization"/>
    <property type="evidence" value="ECO:0007669"/>
    <property type="project" value="TreeGrafter"/>
</dbReference>
<organism evidence="4 5">
    <name type="scientific">Dibothriocephalus latus</name>
    <name type="common">Fish tapeworm</name>
    <name type="synonym">Diphyllobothrium latum</name>
    <dbReference type="NCBI Taxonomy" id="60516"/>
    <lineage>
        <taxon>Eukaryota</taxon>
        <taxon>Metazoa</taxon>
        <taxon>Spiralia</taxon>
        <taxon>Lophotrochozoa</taxon>
        <taxon>Platyhelminthes</taxon>
        <taxon>Cestoda</taxon>
        <taxon>Eucestoda</taxon>
        <taxon>Diphyllobothriidea</taxon>
        <taxon>Diphyllobothriidae</taxon>
        <taxon>Dibothriocephalus</taxon>
    </lineage>
</organism>
<evidence type="ECO:0000256" key="1">
    <source>
        <dbReference type="ARBA" id="ARBA00023319"/>
    </source>
</evidence>
<feature type="domain" description="Ig-like" evidence="3">
    <location>
        <begin position="220"/>
        <end position="327"/>
    </location>
</feature>
<dbReference type="Proteomes" id="UP000281553">
    <property type="component" value="Unassembled WGS sequence"/>
</dbReference>
<dbReference type="InterPro" id="IPR050958">
    <property type="entry name" value="Cell_Adh-Cytoskel_Orgn"/>
</dbReference>
<dbReference type="InterPro" id="IPR007110">
    <property type="entry name" value="Ig-like_dom"/>
</dbReference>
<dbReference type="PANTHER" id="PTHR45080">
    <property type="entry name" value="CONTACTIN 5"/>
    <property type="match status" value="1"/>
</dbReference>
<dbReference type="GO" id="GO:0005886">
    <property type="term" value="C:plasma membrane"/>
    <property type="evidence" value="ECO:0007669"/>
    <property type="project" value="TreeGrafter"/>
</dbReference>
<dbReference type="GO" id="GO:0043025">
    <property type="term" value="C:neuronal cell body"/>
    <property type="evidence" value="ECO:0007669"/>
    <property type="project" value="TreeGrafter"/>
</dbReference>